<dbReference type="PANTHER" id="PTHR10072">
    <property type="entry name" value="IRON-SULFUR CLUSTER ASSEMBLY PROTEIN"/>
    <property type="match status" value="1"/>
</dbReference>
<comment type="similarity">
    <text evidence="1">Belongs to the HesB/IscA family.</text>
</comment>
<dbReference type="RefSeq" id="WP_171702414.1">
    <property type="nucleotide sequence ID" value="NZ_JABFHI010000003.1"/>
</dbReference>
<dbReference type="GO" id="GO:0005829">
    <property type="term" value="C:cytosol"/>
    <property type="evidence" value="ECO:0007669"/>
    <property type="project" value="TreeGrafter"/>
</dbReference>
<name>A0A7Y3TXM8_9GAMM</name>
<reference evidence="3 4" key="2">
    <citation type="submission" date="2020-06" db="EMBL/GenBank/DDBJ databases">
        <title>Halomonas songnenensis sp. nov., a moderately halophilic bacterium isolated from saline and alkaline soils.</title>
        <authorList>
            <person name="Jiang J."/>
            <person name="Pan Y."/>
        </authorList>
    </citation>
    <scope>NUCLEOTIDE SEQUENCE [LARGE SCALE GENOMIC DNA]</scope>
    <source>
        <strain evidence="3 4">TBZ9</strain>
    </source>
</reference>
<dbReference type="EMBL" id="JABFHI010000003">
    <property type="protein sequence ID" value="NOG31959.1"/>
    <property type="molecule type" value="Genomic_DNA"/>
</dbReference>
<accession>A0A7Y3TXM8</accession>
<dbReference type="SUPFAM" id="SSF89360">
    <property type="entry name" value="HesB-like domain"/>
    <property type="match status" value="1"/>
</dbReference>
<reference evidence="3 4" key="1">
    <citation type="submission" date="2020-05" db="EMBL/GenBank/DDBJ databases">
        <authorList>
            <person name="Ruan W."/>
            <person name="Jeon C.O."/>
            <person name="Chun B.H."/>
        </authorList>
    </citation>
    <scope>NUCLEOTIDE SEQUENCE [LARGE SCALE GENOMIC DNA]</scope>
    <source>
        <strain evidence="3 4">TBZ9</strain>
    </source>
</reference>
<protein>
    <submittedName>
        <fullName evidence="3">Iron-sulfur cluster assembly accessory protein</fullName>
    </submittedName>
</protein>
<dbReference type="AlphaFoldDB" id="A0A7Y3TXM8"/>
<dbReference type="InterPro" id="IPR035903">
    <property type="entry name" value="HesB-like_dom_sf"/>
</dbReference>
<keyword evidence="4" id="KW-1185">Reference proteome</keyword>
<feature type="domain" description="Core" evidence="2">
    <location>
        <begin position="3"/>
        <end position="104"/>
    </location>
</feature>
<dbReference type="Gene3D" id="2.60.300.12">
    <property type="entry name" value="HesB-like domain"/>
    <property type="match status" value="1"/>
</dbReference>
<dbReference type="InterPro" id="IPR000361">
    <property type="entry name" value="ATAP_core_dom"/>
</dbReference>
<dbReference type="InterPro" id="IPR050322">
    <property type="entry name" value="Fe-S_cluster_asmbl/transfer"/>
</dbReference>
<gene>
    <name evidence="3" type="ORF">HLB35_09690</name>
</gene>
<sequence length="108" mass="11715">MASLTITPAAAKQIHHVLDERGKGLGLKVSVKPSGCSGFSYVLDFADEADPADISFEAHGAKVFVDREALEMLDGSEVDFVNEGLNRYFRFNNPNIKDECGCGESFTV</sequence>
<dbReference type="GO" id="GO:0016226">
    <property type="term" value="P:iron-sulfur cluster assembly"/>
    <property type="evidence" value="ECO:0007669"/>
    <property type="project" value="InterPro"/>
</dbReference>
<evidence type="ECO:0000313" key="3">
    <source>
        <dbReference type="EMBL" id="NOG31959.1"/>
    </source>
</evidence>
<dbReference type="Pfam" id="PF01521">
    <property type="entry name" value="Fe-S_biosyn"/>
    <property type="match status" value="1"/>
</dbReference>
<dbReference type="NCBIfam" id="TIGR00049">
    <property type="entry name" value="iron-sulfur cluster assembly accessory protein"/>
    <property type="match status" value="1"/>
</dbReference>
<proteinExistence type="inferred from homology"/>
<organism evidence="3 4">
    <name type="scientific">Vreelandella azerica</name>
    <dbReference type="NCBI Taxonomy" id="2732867"/>
    <lineage>
        <taxon>Bacteria</taxon>
        <taxon>Pseudomonadati</taxon>
        <taxon>Pseudomonadota</taxon>
        <taxon>Gammaproteobacteria</taxon>
        <taxon>Oceanospirillales</taxon>
        <taxon>Halomonadaceae</taxon>
        <taxon>Vreelandella</taxon>
    </lineage>
</organism>
<evidence type="ECO:0000313" key="4">
    <source>
        <dbReference type="Proteomes" id="UP000588806"/>
    </source>
</evidence>
<evidence type="ECO:0000259" key="2">
    <source>
        <dbReference type="Pfam" id="PF01521"/>
    </source>
</evidence>
<evidence type="ECO:0000256" key="1">
    <source>
        <dbReference type="ARBA" id="ARBA00006718"/>
    </source>
</evidence>
<dbReference type="InterPro" id="IPR016092">
    <property type="entry name" value="ATAP"/>
</dbReference>
<dbReference type="InterPro" id="IPR017870">
    <property type="entry name" value="FeS_cluster_insertion_CS"/>
</dbReference>
<comment type="caution">
    <text evidence="3">The sequence shown here is derived from an EMBL/GenBank/DDBJ whole genome shotgun (WGS) entry which is preliminary data.</text>
</comment>
<dbReference type="GO" id="GO:0051537">
    <property type="term" value="F:2 iron, 2 sulfur cluster binding"/>
    <property type="evidence" value="ECO:0007669"/>
    <property type="project" value="TreeGrafter"/>
</dbReference>
<dbReference type="Proteomes" id="UP000588806">
    <property type="component" value="Unassembled WGS sequence"/>
</dbReference>
<dbReference type="PANTHER" id="PTHR10072:SF47">
    <property type="entry name" value="PROTEIN SUFA"/>
    <property type="match status" value="1"/>
</dbReference>
<dbReference type="PROSITE" id="PS01152">
    <property type="entry name" value="HESB"/>
    <property type="match status" value="1"/>
</dbReference>